<dbReference type="GO" id="GO:0016747">
    <property type="term" value="F:acyltransferase activity, transferring groups other than amino-acyl groups"/>
    <property type="evidence" value="ECO:0007669"/>
    <property type="project" value="TreeGrafter"/>
</dbReference>
<evidence type="ECO:0000313" key="3">
    <source>
        <dbReference type="Proteomes" id="UP000587002"/>
    </source>
</evidence>
<feature type="chain" id="PRO_5039127264" evidence="1">
    <location>
        <begin position="22"/>
        <end position="297"/>
    </location>
</feature>
<dbReference type="GO" id="GO:0016787">
    <property type="term" value="F:hydrolase activity"/>
    <property type="evidence" value="ECO:0007669"/>
    <property type="project" value="UniProtKB-KW"/>
</dbReference>
<comment type="caution">
    <text evidence="2">The sequence shown here is derived from an EMBL/GenBank/DDBJ whole genome shotgun (WGS) entry which is preliminary data.</text>
</comment>
<keyword evidence="3" id="KW-1185">Reference proteome</keyword>
<proteinExistence type="predicted"/>
<dbReference type="PROSITE" id="PS51257">
    <property type="entry name" value="PROKAR_LIPOPROTEIN"/>
    <property type="match status" value="1"/>
</dbReference>
<reference evidence="2 3" key="1">
    <citation type="submission" date="2020-07" db="EMBL/GenBank/DDBJ databases">
        <title>Sequencing the genomes of 1000 actinobacteria strains.</title>
        <authorList>
            <person name="Klenk H.-P."/>
        </authorList>
    </citation>
    <scope>NUCLEOTIDE SEQUENCE [LARGE SCALE GENOMIC DNA]</scope>
    <source>
        <strain evidence="2 3">DSM 44065</strain>
    </source>
</reference>
<keyword evidence="1" id="KW-0732">Signal</keyword>
<organism evidence="2 3">
    <name type="scientific">Saccharopolyspora hordei</name>
    <dbReference type="NCBI Taxonomy" id="1838"/>
    <lineage>
        <taxon>Bacteria</taxon>
        <taxon>Bacillati</taxon>
        <taxon>Actinomycetota</taxon>
        <taxon>Actinomycetes</taxon>
        <taxon>Pseudonocardiales</taxon>
        <taxon>Pseudonocardiaceae</taxon>
        <taxon>Saccharopolyspora</taxon>
    </lineage>
</organism>
<dbReference type="RefSeq" id="WP_343050244.1">
    <property type="nucleotide sequence ID" value="NZ_BAABFH010000001.1"/>
</dbReference>
<feature type="signal peptide" evidence="1">
    <location>
        <begin position="1"/>
        <end position="21"/>
    </location>
</feature>
<keyword evidence="2" id="KW-0378">Hydrolase</keyword>
<name>A0A853AKD1_9PSEU</name>
<dbReference type="Proteomes" id="UP000587002">
    <property type="component" value="Unassembled WGS sequence"/>
</dbReference>
<dbReference type="PANTHER" id="PTHR48098">
    <property type="entry name" value="ENTEROCHELIN ESTERASE-RELATED"/>
    <property type="match status" value="1"/>
</dbReference>
<gene>
    <name evidence="2" type="ORF">HNR68_003774</name>
</gene>
<dbReference type="Pfam" id="PF00756">
    <property type="entry name" value="Esterase"/>
    <property type="match status" value="1"/>
</dbReference>
<accession>A0A853AKD1</accession>
<dbReference type="Gene3D" id="3.40.50.1820">
    <property type="entry name" value="alpha/beta hydrolase"/>
    <property type="match status" value="1"/>
</dbReference>
<dbReference type="InterPro" id="IPR000801">
    <property type="entry name" value="Esterase-like"/>
</dbReference>
<dbReference type="SUPFAM" id="SSF53474">
    <property type="entry name" value="alpha/beta-Hydrolases"/>
    <property type="match status" value="1"/>
</dbReference>
<dbReference type="InterPro" id="IPR050583">
    <property type="entry name" value="Mycobacterial_A85_antigen"/>
</dbReference>
<dbReference type="EMBL" id="JACCFJ010000001">
    <property type="protein sequence ID" value="NYI85144.1"/>
    <property type="molecule type" value="Genomic_DNA"/>
</dbReference>
<dbReference type="AlphaFoldDB" id="A0A853AKD1"/>
<protein>
    <submittedName>
        <fullName evidence="2">S-formylglutathione hydrolase FrmB</fullName>
    </submittedName>
</protein>
<dbReference type="InterPro" id="IPR029058">
    <property type="entry name" value="AB_hydrolase_fold"/>
</dbReference>
<dbReference type="PANTHER" id="PTHR48098:SF1">
    <property type="entry name" value="DIACYLGLYCEROL ACYLTRANSFERASE_MYCOLYLTRANSFERASE AG85A"/>
    <property type="match status" value="1"/>
</dbReference>
<evidence type="ECO:0000313" key="2">
    <source>
        <dbReference type="EMBL" id="NYI85144.1"/>
    </source>
</evidence>
<sequence>MSRARRSASLFAAATVAVSLAGCTAAPPAAPVAPAPAVDADPAVSGLAMPEIRTEVVHSAHRGTDTRLYLAYPTGLESTENLPVVLYLHGRDGIDPTPIPYDTLASLERLYHEGRIPAFGFVVVDGGYNPYWNDGSANGDLAAMLTEELPAWLAERGLGDEEGLPFAVAGISTGGFGALTYAADRNQAGNPVAAVAELAPALQTSWEGMREKEAFATEDEWLAVDPLHRLDELGDVPVGVWTGDADPFLDGIDELVRRYPNTPVVSYLPGGHEGAVFEAVGTEFVEFLAGSLPDQQP</sequence>
<evidence type="ECO:0000256" key="1">
    <source>
        <dbReference type="SAM" id="SignalP"/>
    </source>
</evidence>